<evidence type="ECO:0000313" key="2">
    <source>
        <dbReference type="Proteomes" id="UP001054857"/>
    </source>
</evidence>
<name>A0AAD3HMW1_9CHLO</name>
<gene>
    <name evidence="1" type="ORF">Agub_g8940</name>
</gene>
<protein>
    <submittedName>
        <fullName evidence="1">Uncharacterized protein</fullName>
    </submittedName>
</protein>
<keyword evidence="2" id="KW-1185">Reference proteome</keyword>
<dbReference type="AlphaFoldDB" id="A0AAD3HMW1"/>
<feature type="non-terminal residue" evidence="1">
    <location>
        <position position="1"/>
    </location>
</feature>
<feature type="non-terminal residue" evidence="1">
    <location>
        <position position="107"/>
    </location>
</feature>
<comment type="caution">
    <text evidence="1">The sequence shown here is derived from an EMBL/GenBank/DDBJ whole genome shotgun (WGS) entry which is preliminary data.</text>
</comment>
<reference evidence="1 2" key="1">
    <citation type="journal article" date="2021" name="Sci. Rep.">
        <title>Genome sequencing of the multicellular alga Astrephomene provides insights into convergent evolution of germ-soma differentiation.</title>
        <authorList>
            <person name="Yamashita S."/>
            <person name="Yamamoto K."/>
            <person name="Matsuzaki R."/>
            <person name="Suzuki S."/>
            <person name="Yamaguchi H."/>
            <person name="Hirooka S."/>
            <person name="Minakuchi Y."/>
            <person name="Miyagishima S."/>
            <person name="Kawachi M."/>
            <person name="Toyoda A."/>
            <person name="Nozaki H."/>
        </authorList>
    </citation>
    <scope>NUCLEOTIDE SEQUENCE [LARGE SCALE GENOMIC DNA]</scope>
    <source>
        <strain evidence="1 2">NIES-4017</strain>
    </source>
</reference>
<dbReference type="EMBL" id="BMAR01000017">
    <property type="protein sequence ID" value="GFR47254.1"/>
    <property type="molecule type" value="Genomic_DNA"/>
</dbReference>
<accession>A0AAD3HMW1</accession>
<evidence type="ECO:0000313" key="1">
    <source>
        <dbReference type="EMBL" id="GFR47254.1"/>
    </source>
</evidence>
<dbReference type="Proteomes" id="UP001054857">
    <property type="component" value="Unassembled WGS sequence"/>
</dbReference>
<sequence length="107" mass="10337">GFVADSLAYLQGLLSPWELLPAVLQARDRLIAKTVVDALSDHTARLLAAGAASASSSSSAAAAAVGGINGAGIGAGGGGGGSGGGGWRVGEVMRMVANAWCLAAAMR</sequence>
<organism evidence="1 2">
    <name type="scientific">Astrephomene gubernaculifera</name>
    <dbReference type="NCBI Taxonomy" id="47775"/>
    <lineage>
        <taxon>Eukaryota</taxon>
        <taxon>Viridiplantae</taxon>
        <taxon>Chlorophyta</taxon>
        <taxon>core chlorophytes</taxon>
        <taxon>Chlorophyceae</taxon>
        <taxon>CS clade</taxon>
        <taxon>Chlamydomonadales</taxon>
        <taxon>Astrephomenaceae</taxon>
        <taxon>Astrephomene</taxon>
    </lineage>
</organism>
<proteinExistence type="predicted"/>